<gene>
    <name evidence="1" type="ORF">RW1_035_01120</name>
</gene>
<evidence type="ECO:0000313" key="1">
    <source>
        <dbReference type="EMBL" id="GAF46966.1"/>
    </source>
</evidence>
<keyword evidence="2" id="KW-1185">Reference proteome</keyword>
<name>X0Q843_RHOWR</name>
<comment type="caution">
    <text evidence="1">The sequence shown here is derived from an EMBL/GenBank/DDBJ whole genome shotgun (WGS) entry which is preliminary data.</text>
</comment>
<dbReference type="EMBL" id="BAWF01000035">
    <property type="protein sequence ID" value="GAF46966.1"/>
    <property type="molecule type" value="Genomic_DNA"/>
</dbReference>
<dbReference type="Proteomes" id="UP000019491">
    <property type="component" value="Unassembled WGS sequence"/>
</dbReference>
<protein>
    <submittedName>
        <fullName evidence="1">Uncharacterized protein</fullName>
    </submittedName>
</protein>
<sequence>MAGAVFPRSVVPCAARGDGNIIAMTADLDHRWRLLTAEQQDRLRADPDGPVPRELIPRLEQLGLLPLESPTGEEGRRLPPRVARFIADTAR</sequence>
<dbReference type="AlphaFoldDB" id="X0Q843"/>
<evidence type="ECO:0000313" key="2">
    <source>
        <dbReference type="Proteomes" id="UP000019491"/>
    </source>
</evidence>
<reference evidence="1 2" key="1">
    <citation type="submission" date="2014-02" db="EMBL/GenBank/DDBJ databases">
        <title>Whole genome shotgun sequence of Rhodococcus wratislaviensis NBRC 100605.</title>
        <authorList>
            <person name="Hosoyama A."/>
            <person name="Tsuchikane K."/>
            <person name="Yoshida I."/>
            <person name="Ohji S."/>
            <person name="Ichikawa N."/>
            <person name="Yamazoe A."/>
            <person name="Fujita N."/>
        </authorList>
    </citation>
    <scope>NUCLEOTIDE SEQUENCE [LARGE SCALE GENOMIC DNA]</scope>
    <source>
        <strain evidence="1 2">NBRC 100605</strain>
    </source>
</reference>
<proteinExistence type="predicted"/>
<organism evidence="1 2">
    <name type="scientific">Rhodococcus wratislaviensis NBRC 100605</name>
    <dbReference type="NCBI Taxonomy" id="1219028"/>
    <lineage>
        <taxon>Bacteria</taxon>
        <taxon>Bacillati</taxon>
        <taxon>Actinomycetota</taxon>
        <taxon>Actinomycetes</taxon>
        <taxon>Mycobacteriales</taxon>
        <taxon>Nocardiaceae</taxon>
        <taxon>Rhodococcus</taxon>
    </lineage>
</organism>
<accession>X0Q843</accession>